<protein>
    <submittedName>
        <fullName evidence="1">Uncharacterized protein</fullName>
    </submittedName>
</protein>
<dbReference type="EMBL" id="JBEVCJ010000061">
    <property type="protein sequence ID" value="MET1257408.1"/>
    <property type="molecule type" value="Genomic_DNA"/>
</dbReference>
<evidence type="ECO:0000313" key="1">
    <source>
        <dbReference type="EMBL" id="MET1257408.1"/>
    </source>
</evidence>
<dbReference type="Proteomes" id="UP001548189">
    <property type="component" value="Unassembled WGS sequence"/>
</dbReference>
<accession>A0ABV2C015</accession>
<sequence length="389" mass="44750">MVSLVGHNIYELRDRLLEKAINNSEGDPLKLAFLMSLGFVSEDVFTFDECSLSVYQKCSISGYKPCCLKASKEEYLRLLGQASKIDGVPRPWVSDIWGVLGIKFAADIIDDENIRKLFVNWIDDFLPERIASKRLDNYELSIAKYINGEESFLSSPCIALYLNYKNINVIEDYVTKKKYVKQFLDDFKGLYSADLTPIELALCVYVFDQINSEMSIVPPNAWSVNDIINFLEGIPTGLKRWTWEEKARTKGAEPRKWHIDNEYHVQNLLYVMLAPIFEDISDEENLESVGQKNPRVDLYLPSVHTIIEVKYRKNSNKSFSQFIGEIGEDISLYRSDPKYKNCQLICFLWDHTCSTQEHTKFKEGVLKMEGIQGCVVVNSPSVMFDNNIK</sequence>
<proteinExistence type="predicted"/>
<dbReference type="Pfam" id="PF18742">
    <property type="entry name" value="DpnII-MboI"/>
    <property type="match status" value="1"/>
</dbReference>
<gene>
    <name evidence="1" type="ORF">ABVT43_19915</name>
</gene>
<reference evidence="1 2" key="1">
    <citation type="submission" date="2024-06" db="EMBL/GenBank/DDBJ databases">
        <authorList>
            <person name="Li F."/>
        </authorList>
    </citation>
    <scope>NUCLEOTIDE SEQUENCE [LARGE SCALE GENOMIC DNA]</scope>
    <source>
        <strain evidence="1 2">GXAS 311</strain>
    </source>
</reference>
<evidence type="ECO:0000313" key="2">
    <source>
        <dbReference type="Proteomes" id="UP001548189"/>
    </source>
</evidence>
<comment type="caution">
    <text evidence="1">The sequence shown here is derived from an EMBL/GenBank/DDBJ whole genome shotgun (WGS) entry which is preliminary data.</text>
</comment>
<name>A0ABV2C015_9GAMM</name>
<organism evidence="1 2">
    <name type="scientific">Aliikangiella maris</name>
    <dbReference type="NCBI Taxonomy" id="3162458"/>
    <lineage>
        <taxon>Bacteria</taxon>
        <taxon>Pseudomonadati</taxon>
        <taxon>Pseudomonadota</taxon>
        <taxon>Gammaproteobacteria</taxon>
        <taxon>Oceanospirillales</taxon>
        <taxon>Pleioneaceae</taxon>
        <taxon>Aliikangiella</taxon>
    </lineage>
</organism>
<keyword evidence="2" id="KW-1185">Reference proteome</keyword>